<name>A0A1J4QL93_9GAMM</name>
<dbReference type="SUPFAM" id="SSF52833">
    <property type="entry name" value="Thioredoxin-like"/>
    <property type="match status" value="1"/>
</dbReference>
<protein>
    <submittedName>
        <fullName evidence="2">Thioredoxin</fullName>
    </submittedName>
</protein>
<dbReference type="InterPro" id="IPR013766">
    <property type="entry name" value="Thioredoxin_domain"/>
</dbReference>
<organism evidence="2 3">
    <name type="scientific">Oceanisphaera psychrotolerans</name>
    <dbReference type="NCBI Taxonomy" id="1414654"/>
    <lineage>
        <taxon>Bacteria</taxon>
        <taxon>Pseudomonadati</taxon>
        <taxon>Pseudomonadota</taxon>
        <taxon>Gammaproteobacteria</taxon>
        <taxon>Aeromonadales</taxon>
        <taxon>Aeromonadaceae</taxon>
        <taxon>Oceanisphaera</taxon>
    </lineage>
</organism>
<dbReference type="EMBL" id="MDKE01000001">
    <property type="protein sequence ID" value="OIN14400.1"/>
    <property type="molecule type" value="Genomic_DNA"/>
</dbReference>
<dbReference type="STRING" id="1414654.BFR47_07855"/>
<dbReference type="InterPro" id="IPR036249">
    <property type="entry name" value="Thioredoxin-like_sf"/>
</dbReference>
<dbReference type="Gene3D" id="1.25.40.10">
    <property type="entry name" value="Tetratricopeptide repeat domain"/>
    <property type="match status" value="2"/>
</dbReference>
<dbReference type="GO" id="GO:0006950">
    <property type="term" value="P:response to stress"/>
    <property type="evidence" value="ECO:0007669"/>
    <property type="project" value="UniProtKB-ARBA"/>
</dbReference>
<evidence type="ECO:0000313" key="2">
    <source>
        <dbReference type="EMBL" id="OIN14400.1"/>
    </source>
</evidence>
<evidence type="ECO:0000313" key="3">
    <source>
        <dbReference type="Proteomes" id="UP000243073"/>
    </source>
</evidence>
<dbReference type="Proteomes" id="UP000243073">
    <property type="component" value="Unassembled WGS sequence"/>
</dbReference>
<keyword evidence="3" id="KW-1185">Reference proteome</keyword>
<dbReference type="InterPro" id="IPR011990">
    <property type="entry name" value="TPR-like_helical_dom_sf"/>
</dbReference>
<reference evidence="2 3" key="1">
    <citation type="submission" date="2016-07" db="EMBL/GenBank/DDBJ databases">
        <title>Draft Genome Sequence of Oceanisphaera psychrotolerans, isolated from coastal sediment samples.</title>
        <authorList>
            <person name="Zhuo S."/>
            <person name="Ruan Z."/>
        </authorList>
    </citation>
    <scope>NUCLEOTIDE SEQUENCE [LARGE SCALE GENOMIC DNA]</scope>
    <source>
        <strain evidence="2 3">LAM-WHM-ZC</strain>
    </source>
</reference>
<feature type="domain" description="Thioredoxin" evidence="1">
    <location>
        <begin position="1"/>
        <end position="110"/>
    </location>
</feature>
<dbReference type="RefSeq" id="WP_071471203.1">
    <property type="nucleotide sequence ID" value="NZ_MDKE01000001.1"/>
</dbReference>
<comment type="caution">
    <text evidence="2">The sequence shown here is derived from an EMBL/GenBank/DDBJ whole genome shotgun (WGS) entry which is preliminary data.</text>
</comment>
<dbReference type="OrthoDB" id="9790390at2"/>
<dbReference type="AlphaFoldDB" id="A0A1J4QL93"/>
<dbReference type="PANTHER" id="PTHR43601:SF3">
    <property type="entry name" value="THIOREDOXIN, MITOCHONDRIAL"/>
    <property type="match status" value="1"/>
</dbReference>
<proteinExistence type="predicted"/>
<dbReference type="PANTHER" id="PTHR43601">
    <property type="entry name" value="THIOREDOXIN, MITOCHONDRIAL"/>
    <property type="match status" value="1"/>
</dbReference>
<dbReference type="Pfam" id="PF14561">
    <property type="entry name" value="TPR_20"/>
    <property type="match status" value="1"/>
</dbReference>
<accession>A0A1J4QL93</accession>
<sequence length="278" mass="30994">MIVDINVQNFQQALIEASMSKTVVIYFHAQQVPECQAMTPLLERLIGADNSHIDLAKVNVEDPQLQSLAVQLGLQGLPAMVAFKDGQPVDVLEGPQDEKGIKQFLQSYQPNEAELLLDQAKQMLGMDPQAAYGLLQQARALEDSATIRLCLAEAALALNKLEETKQLLATIGMADQDSQYQHILARLELAEEAADSPELRELEQKLAAEPESLQLKEELAVLYFQAGRQEEALQLLTEVLQQDLAFGEARKHFLDMLTTMGADPVASRYRRKLYSMLY</sequence>
<dbReference type="GO" id="GO:0045454">
    <property type="term" value="P:cell redox homeostasis"/>
    <property type="evidence" value="ECO:0007669"/>
    <property type="project" value="TreeGrafter"/>
</dbReference>
<gene>
    <name evidence="2" type="ORF">BFR47_07855</name>
</gene>
<dbReference type="PROSITE" id="PS51352">
    <property type="entry name" value="THIOREDOXIN_2"/>
    <property type="match status" value="1"/>
</dbReference>
<dbReference type="Pfam" id="PF00085">
    <property type="entry name" value="Thioredoxin"/>
    <property type="match status" value="1"/>
</dbReference>
<evidence type="ECO:0000259" key="1">
    <source>
        <dbReference type="PROSITE" id="PS51352"/>
    </source>
</evidence>
<dbReference type="Gene3D" id="3.40.30.10">
    <property type="entry name" value="Glutaredoxin"/>
    <property type="match status" value="1"/>
</dbReference>